<feature type="compositionally biased region" description="Basic and acidic residues" evidence="1">
    <location>
        <begin position="187"/>
        <end position="217"/>
    </location>
</feature>
<evidence type="ECO:0000313" key="3">
    <source>
        <dbReference type="Proteomes" id="UP000813444"/>
    </source>
</evidence>
<dbReference type="EMBL" id="JAGPNK010000013">
    <property type="protein sequence ID" value="KAH7309645.1"/>
    <property type="molecule type" value="Genomic_DNA"/>
</dbReference>
<feature type="compositionally biased region" description="Basic residues" evidence="1">
    <location>
        <begin position="171"/>
        <end position="181"/>
    </location>
</feature>
<feature type="region of interest" description="Disordered" evidence="1">
    <location>
        <begin position="340"/>
        <end position="400"/>
    </location>
</feature>
<feature type="compositionally biased region" description="Pro residues" evidence="1">
    <location>
        <begin position="376"/>
        <end position="386"/>
    </location>
</feature>
<evidence type="ECO:0000313" key="2">
    <source>
        <dbReference type="EMBL" id="KAH7309645.1"/>
    </source>
</evidence>
<feature type="compositionally biased region" description="Acidic residues" evidence="1">
    <location>
        <begin position="522"/>
        <end position="531"/>
    </location>
</feature>
<protein>
    <submittedName>
        <fullName evidence="2">Uncharacterized protein</fullName>
    </submittedName>
</protein>
<feature type="region of interest" description="Disordered" evidence="1">
    <location>
        <begin position="169"/>
        <end position="236"/>
    </location>
</feature>
<accession>A0A8K0WN28</accession>
<name>A0A8K0WN28_9HYPO</name>
<comment type="caution">
    <text evidence="2">The sequence shown here is derived from an EMBL/GenBank/DDBJ whole genome shotgun (WGS) entry which is preliminary data.</text>
</comment>
<dbReference type="AlphaFoldDB" id="A0A8K0WN28"/>
<organism evidence="2 3">
    <name type="scientific">Stachybotrys elegans</name>
    <dbReference type="NCBI Taxonomy" id="80388"/>
    <lineage>
        <taxon>Eukaryota</taxon>
        <taxon>Fungi</taxon>
        <taxon>Dikarya</taxon>
        <taxon>Ascomycota</taxon>
        <taxon>Pezizomycotina</taxon>
        <taxon>Sordariomycetes</taxon>
        <taxon>Hypocreomycetidae</taxon>
        <taxon>Hypocreales</taxon>
        <taxon>Stachybotryaceae</taxon>
        <taxon>Stachybotrys</taxon>
    </lineage>
</organism>
<proteinExistence type="predicted"/>
<sequence>MAPSVSSTRYRAPPTLNIVTLRKHLNLQNNSDYEIIRTSIYTALDAYRDSNGNPLYRAYIAWNADQTVLARLAAVFLDEDRNGVRYWPDEPGQPFYTGLKYSESRERIQEYVENLFYNLHNNKFRSLKPKTEFLYRNRDLGLTQDNAIPINDADNTEDGSGLHLTASRVARMGKRRKRRRTAFAIPPERRSSRERQPRTDPDKATDAEIDEATRDTRSLSPIPSVKDARQPAASTQEANYLEEAVDMAMDQIMTEDASAAPDDAAVGQEPVAHFVQLSQPPAPEAVMVPSTNLGSPAASNLRIGDLDGLYPPTQFRLIPNRPLEEPPSSRSFAAFQATVEDAPEVEEDDNRARCFPSPTSPTRPLPTEQEPRPQREPIPAPAPASPRPGDASMLPPPIPPTRRSEFDLTFFVIQSRTPHYKGASWEPSKNFNGMSLSELEAEVLPRAPADSKGLLLTLDGAKTTVSMKVHRGNKGEHTAMVKRFQRLITNRTAEIRDQHLDFSIEIEPLLDSQSSVDHMEISNDDDYDEESVWSNNR</sequence>
<dbReference type="Proteomes" id="UP000813444">
    <property type="component" value="Unassembled WGS sequence"/>
</dbReference>
<evidence type="ECO:0000256" key="1">
    <source>
        <dbReference type="SAM" id="MobiDB-lite"/>
    </source>
</evidence>
<gene>
    <name evidence="2" type="ORF">B0I35DRAFT_515069</name>
</gene>
<keyword evidence="3" id="KW-1185">Reference proteome</keyword>
<feature type="region of interest" description="Disordered" evidence="1">
    <location>
        <begin position="515"/>
        <end position="537"/>
    </location>
</feature>
<reference evidence="2" key="1">
    <citation type="journal article" date="2021" name="Nat. Commun.">
        <title>Genetic determinants of endophytism in the Arabidopsis root mycobiome.</title>
        <authorList>
            <person name="Mesny F."/>
            <person name="Miyauchi S."/>
            <person name="Thiergart T."/>
            <person name="Pickel B."/>
            <person name="Atanasova L."/>
            <person name="Karlsson M."/>
            <person name="Huettel B."/>
            <person name="Barry K.W."/>
            <person name="Haridas S."/>
            <person name="Chen C."/>
            <person name="Bauer D."/>
            <person name="Andreopoulos W."/>
            <person name="Pangilinan J."/>
            <person name="LaButti K."/>
            <person name="Riley R."/>
            <person name="Lipzen A."/>
            <person name="Clum A."/>
            <person name="Drula E."/>
            <person name="Henrissat B."/>
            <person name="Kohler A."/>
            <person name="Grigoriev I.V."/>
            <person name="Martin F.M."/>
            <person name="Hacquard S."/>
        </authorList>
    </citation>
    <scope>NUCLEOTIDE SEQUENCE</scope>
    <source>
        <strain evidence="2">MPI-CAGE-CH-0235</strain>
    </source>
</reference>